<evidence type="ECO:0000256" key="7">
    <source>
        <dbReference type="ARBA" id="ARBA00023204"/>
    </source>
</evidence>
<evidence type="ECO:0000313" key="13">
    <source>
        <dbReference type="EMBL" id="MDR6838261.1"/>
    </source>
</evidence>
<comment type="catalytic activity">
    <reaction evidence="1 9">
        <text>a 4-O-methyl-thymidine in DNA + L-cysteinyl-[protein] = a thymidine in DNA + S-methyl-L-cysteinyl-[protein]</text>
        <dbReference type="Rhea" id="RHEA:53428"/>
        <dbReference type="Rhea" id="RHEA-COMP:10131"/>
        <dbReference type="Rhea" id="RHEA-COMP:10132"/>
        <dbReference type="Rhea" id="RHEA-COMP:13555"/>
        <dbReference type="Rhea" id="RHEA-COMP:13556"/>
        <dbReference type="ChEBI" id="CHEBI:29950"/>
        <dbReference type="ChEBI" id="CHEBI:82612"/>
        <dbReference type="ChEBI" id="CHEBI:137386"/>
        <dbReference type="ChEBI" id="CHEBI:137387"/>
        <dbReference type="EC" id="2.1.1.63"/>
    </reaction>
</comment>
<evidence type="ECO:0000313" key="14">
    <source>
        <dbReference type="Proteomes" id="UP001249076"/>
    </source>
</evidence>
<evidence type="ECO:0000256" key="3">
    <source>
        <dbReference type="ARBA" id="ARBA00022490"/>
    </source>
</evidence>
<dbReference type="CDD" id="cd06445">
    <property type="entry name" value="ATase"/>
    <property type="match status" value="1"/>
</dbReference>
<dbReference type="HAMAP" id="MF_00772">
    <property type="entry name" value="OGT"/>
    <property type="match status" value="1"/>
</dbReference>
<dbReference type="RefSeq" id="WP_209819616.1">
    <property type="nucleotide sequence ID" value="NZ_JAVDTL010000003.1"/>
</dbReference>
<dbReference type="GO" id="GO:0005737">
    <property type="term" value="C:cytoplasm"/>
    <property type="evidence" value="ECO:0007669"/>
    <property type="project" value="UniProtKB-SubCell"/>
</dbReference>
<sequence>MQFHPLTVQARADTPLGPVRLAVSPAGLSGVWFEGQRHEPTAQLHGPSAWALGPGHHPVLQKAAHQLQQYLAGERQHFDLPLDLSGGTAFQQSVWRALLQMGRGQTTSYGALGRQLGNPSAVRAVGAAVGRNPLSVVVPCHRVLGADGSLTGYAGGLDRKRALLTLENAPLFAAAAPPMKATA</sequence>
<keyword evidence="7 9" id="KW-0234">DNA repair</keyword>
<evidence type="ECO:0000256" key="8">
    <source>
        <dbReference type="ARBA" id="ARBA00049348"/>
    </source>
</evidence>
<gene>
    <name evidence="12" type="ORF">J2W88_002298</name>
    <name evidence="13" type="ORF">J2W93_003102</name>
</gene>
<evidence type="ECO:0000256" key="2">
    <source>
        <dbReference type="ARBA" id="ARBA00008711"/>
    </source>
</evidence>
<comment type="catalytic activity">
    <reaction evidence="8 9">
        <text>a 6-O-methyl-2'-deoxyguanosine in DNA + L-cysteinyl-[protein] = S-methyl-L-cysteinyl-[protein] + a 2'-deoxyguanosine in DNA</text>
        <dbReference type="Rhea" id="RHEA:24000"/>
        <dbReference type="Rhea" id="RHEA-COMP:10131"/>
        <dbReference type="Rhea" id="RHEA-COMP:10132"/>
        <dbReference type="Rhea" id="RHEA-COMP:11367"/>
        <dbReference type="Rhea" id="RHEA-COMP:11368"/>
        <dbReference type="ChEBI" id="CHEBI:29950"/>
        <dbReference type="ChEBI" id="CHEBI:82612"/>
        <dbReference type="ChEBI" id="CHEBI:85445"/>
        <dbReference type="ChEBI" id="CHEBI:85448"/>
        <dbReference type="EC" id="2.1.1.63"/>
    </reaction>
</comment>
<dbReference type="PROSITE" id="PS00374">
    <property type="entry name" value="MGMT"/>
    <property type="match status" value="1"/>
</dbReference>
<keyword evidence="6 9" id="KW-0227">DNA damage</keyword>
<dbReference type="PANTHER" id="PTHR10815:SF5">
    <property type="entry name" value="METHYLATED-DNA--PROTEIN-CYSTEINE METHYLTRANSFERASE"/>
    <property type="match status" value="1"/>
</dbReference>
<dbReference type="Pfam" id="PF02870">
    <property type="entry name" value="Methyltransf_1N"/>
    <property type="match status" value="1"/>
</dbReference>
<dbReference type="EMBL" id="JAVDTL010000003">
    <property type="protein sequence ID" value="MDR6767023.1"/>
    <property type="molecule type" value="Genomic_DNA"/>
</dbReference>
<dbReference type="InterPro" id="IPR001497">
    <property type="entry name" value="MethylDNA_cys_MeTrfase_AS"/>
</dbReference>
<evidence type="ECO:0000259" key="11">
    <source>
        <dbReference type="Pfam" id="PF02870"/>
    </source>
</evidence>
<dbReference type="AlphaFoldDB" id="A0AAJ2BW43"/>
<accession>A0AAJ2BW43</accession>
<dbReference type="GO" id="GO:0006307">
    <property type="term" value="P:DNA alkylation repair"/>
    <property type="evidence" value="ECO:0007669"/>
    <property type="project" value="UniProtKB-UniRule"/>
</dbReference>
<evidence type="ECO:0000256" key="5">
    <source>
        <dbReference type="ARBA" id="ARBA00022679"/>
    </source>
</evidence>
<dbReference type="GO" id="GO:0003908">
    <property type="term" value="F:methylated-DNA-[protein]-cysteine S-methyltransferase activity"/>
    <property type="evidence" value="ECO:0007669"/>
    <property type="project" value="UniProtKB-UniRule"/>
</dbReference>
<comment type="miscellaneous">
    <text evidence="9">This enzyme catalyzes only one turnover and therefore is not strictly catalytic. According to one definition, an enzyme is a biocatalyst that acts repeatedly and over many reaction cycles.</text>
</comment>
<feature type="domain" description="Methylguanine DNA methyltransferase ribonuclease-like" evidence="11">
    <location>
        <begin position="12"/>
        <end position="84"/>
    </location>
</feature>
<feature type="active site" description="Nucleophile; methyl group acceptor" evidence="9">
    <location>
        <position position="140"/>
    </location>
</feature>
<dbReference type="InterPro" id="IPR008332">
    <property type="entry name" value="MethylG_MeTrfase_N"/>
</dbReference>
<dbReference type="Gene3D" id="3.30.160.70">
    <property type="entry name" value="Methylated DNA-protein cysteine methyltransferase domain"/>
    <property type="match status" value="1"/>
</dbReference>
<dbReference type="EMBL" id="JAVDTS010000004">
    <property type="protein sequence ID" value="MDR6838261.1"/>
    <property type="molecule type" value="Genomic_DNA"/>
</dbReference>
<keyword evidence="3 9" id="KW-0963">Cytoplasm</keyword>
<protein>
    <recommendedName>
        <fullName evidence="9">Methylated-DNA--protein-cysteine methyltransferase</fullName>
        <ecNumber evidence="9">2.1.1.63</ecNumber>
    </recommendedName>
    <alternativeName>
        <fullName evidence="9">6-O-methylguanine-DNA methyltransferase</fullName>
        <shortName evidence="9">MGMT</shortName>
    </alternativeName>
    <alternativeName>
        <fullName evidence="9">O-6-methylguanine-DNA-alkyltransferase</fullName>
    </alternativeName>
</protein>
<organism evidence="12 15">
    <name type="scientific">Acidovorax delafieldii</name>
    <name type="common">Pseudomonas delafieldii</name>
    <dbReference type="NCBI Taxonomy" id="47920"/>
    <lineage>
        <taxon>Bacteria</taxon>
        <taxon>Pseudomonadati</taxon>
        <taxon>Pseudomonadota</taxon>
        <taxon>Betaproteobacteria</taxon>
        <taxon>Burkholderiales</taxon>
        <taxon>Comamonadaceae</taxon>
        <taxon>Acidovorax</taxon>
    </lineage>
</organism>
<dbReference type="Proteomes" id="UP001249076">
    <property type="component" value="Unassembled WGS sequence"/>
</dbReference>
<keyword evidence="5 9" id="KW-0808">Transferase</keyword>
<name>A0AAJ2BW43_ACIDE</name>
<dbReference type="PANTHER" id="PTHR10815">
    <property type="entry name" value="METHYLATED-DNA--PROTEIN-CYSTEINE METHYLTRANSFERASE"/>
    <property type="match status" value="1"/>
</dbReference>
<dbReference type="GO" id="GO:0032259">
    <property type="term" value="P:methylation"/>
    <property type="evidence" value="ECO:0007669"/>
    <property type="project" value="UniProtKB-KW"/>
</dbReference>
<proteinExistence type="inferred from homology"/>
<dbReference type="EC" id="2.1.1.63" evidence="9"/>
<dbReference type="InterPro" id="IPR036388">
    <property type="entry name" value="WH-like_DNA-bd_sf"/>
</dbReference>
<evidence type="ECO:0000313" key="15">
    <source>
        <dbReference type="Proteomes" id="UP001253458"/>
    </source>
</evidence>
<dbReference type="Pfam" id="PF01035">
    <property type="entry name" value="DNA_binding_1"/>
    <property type="match status" value="1"/>
</dbReference>
<dbReference type="Gene3D" id="1.10.10.10">
    <property type="entry name" value="Winged helix-like DNA-binding domain superfamily/Winged helix DNA-binding domain"/>
    <property type="match status" value="1"/>
</dbReference>
<dbReference type="NCBIfam" id="TIGR00589">
    <property type="entry name" value="ogt"/>
    <property type="match status" value="1"/>
</dbReference>
<keyword evidence="14" id="KW-1185">Reference proteome</keyword>
<dbReference type="FunFam" id="1.10.10.10:FF:000214">
    <property type="entry name" value="Methylated-DNA--protein-cysteine methyltransferase"/>
    <property type="match status" value="1"/>
</dbReference>
<dbReference type="InterPro" id="IPR023546">
    <property type="entry name" value="MGMT"/>
</dbReference>
<evidence type="ECO:0000313" key="12">
    <source>
        <dbReference type="EMBL" id="MDR6767023.1"/>
    </source>
</evidence>
<reference evidence="12 14" key="1">
    <citation type="submission" date="2023-07" db="EMBL/GenBank/DDBJ databases">
        <title>Sorghum-associated microbial communities from plants grown in Nebraska, USA.</title>
        <authorList>
            <person name="Schachtman D."/>
        </authorList>
    </citation>
    <scope>NUCLEOTIDE SEQUENCE</scope>
    <source>
        <strain evidence="13 14">BE105</strain>
        <strain evidence="12">BE69</strain>
    </source>
</reference>
<dbReference type="InterPro" id="IPR036217">
    <property type="entry name" value="MethylDNA_cys_MeTrfase_DNAb"/>
</dbReference>
<dbReference type="SUPFAM" id="SSF53155">
    <property type="entry name" value="Methylated DNA-protein cysteine methyltransferase domain"/>
    <property type="match status" value="1"/>
</dbReference>
<evidence type="ECO:0000259" key="10">
    <source>
        <dbReference type="Pfam" id="PF01035"/>
    </source>
</evidence>
<feature type="domain" description="Methylated-DNA-[protein]-cysteine S-methyltransferase DNA binding" evidence="10">
    <location>
        <begin position="89"/>
        <end position="168"/>
    </location>
</feature>
<comment type="similarity">
    <text evidence="2 9">Belongs to the MGMT family.</text>
</comment>
<dbReference type="InterPro" id="IPR014048">
    <property type="entry name" value="MethylDNA_cys_MeTrfase_DNA-bd"/>
</dbReference>
<evidence type="ECO:0000256" key="9">
    <source>
        <dbReference type="HAMAP-Rule" id="MF_00772"/>
    </source>
</evidence>
<comment type="caution">
    <text evidence="12">The sequence shown here is derived from an EMBL/GenBank/DDBJ whole genome shotgun (WGS) entry which is preliminary data.</text>
</comment>
<dbReference type="Proteomes" id="UP001253458">
    <property type="component" value="Unassembled WGS sequence"/>
</dbReference>
<evidence type="ECO:0000256" key="4">
    <source>
        <dbReference type="ARBA" id="ARBA00022603"/>
    </source>
</evidence>
<evidence type="ECO:0000256" key="6">
    <source>
        <dbReference type="ARBA" id="ARBA00022763"/>
    </source>
</evidence>
<keyword evidence="4 9" id="KW-0489">Methyltransferase</keyword>
<evidence type="ECO:0000256" key="1">
    <source>
        <dbReference type="ARBA" id="ARBA00001286"/>
    </source>
</evidence>
<dbReference type="InterPro" id="IPR036631">
    <property type="entry name" value="MGMT_N_sf"/>
</dbReference>
<comment type="subcellular location">
    <subcellularLocation>
        <location evidence="9">Cytoplasm</location>
    </subcellularLocation>
</comment>
<dbReference type="SUPFAM" id="SSF46767">
    <property type="entry name" value="Methylated DNA-protein cysteine methyltransferase, C-terminal domain"/>
    <property type="match status" value="1"/>
</dbReference>
<comment type="function">
    <text evidence="9">Involved in the cellular defense against the biological effects of O6-methylguanine (O6-MeG) and O4-methylthymine (O4-MeT) in DNA. Repairs the methylated nucleobase in DNA by stoichiometrically transferring the methyl group to a cysteine residue in the enzyme. This is a suicide reaction: the enzyme is irreversibly inactivated.</text>
</comment>